<dbReference type="VEuPathDB" id="VectorBase:HLOH_060460"/>
<organism evidence="3 4">
    <name type="scientific">Haemaphysalis longicornis</name>
    <name type="common">Bush tick</name>
    <dbReference type="NCBI Taxonomy" id="44386"/>
    <lineage>
        <taxon>Eukaryota</taxon>
        <taxon>Metazoa</taxon>
        <taxon>Ecdysozoa</taxon>
        <taxon>Arthropoda</taxon>
        <taxon>Chelicerata</taxon>
        <taxon>Arachnida</taxon>
        <taxon>Acari</taxon>
        <taxon>Parasitiformes</taxon>
        <taxon>Ixodida</taxon>
        <taxon>Ixodoidea</taxon>
        <taxon>Ixodidae</taxon>
        <taxon>Haemaphysalinae</taxon>
        <taxon>Haemaphysalis</taxon>
    </lineage>
</organism>
<evidence type="ECO:0000256" key="1">
    <source>
        <dbReference type="PROSITE-ProRule" id="PRU00325"/>
    </source>
</evidence>
<sequence>MSRVLHCGFKSVDGLDRYFRPSILRKGRRLYDNKHVYGVQEVDGTELSARCLSQQGKHVYEIGLKLTVQPRTIESGQCSCRYGSAGNCKHCAAVAFFLNNFDHASCTSQPQAWGKPAGKPLLNDKASIEELFGDYNSPFVGNRKPAELSPFYVLEYFPGIVSPFTETLAEMTKTEEDLASMEAEKKARQLLQLQKITQLLPTPCKALHELQVLGMYPRQSVKPKDHTEGMSKQQKAFYDANVACASLSDLCVGTMGQSSCMGLLIHPDQPWLCGSPDGIFCLAGETYLLEIKCPKKCENDGMFGSSGKSVLDYIQGTCSDPSLKRTHTYYTQVQILMYLLNVNKCFFFVYSEKESLTVHVDKDDSFLQEAIPSLEKFYFSSLLPAAANVKRFLSTASAEQVMK</sequence>
<evidence type="ECO:0000313" key="4">
    <source>
        <dbReference type="Proteomes" id="UP000821853"/>
    </source>
</evidence>
<dbReference type="OMA" id="FCHYLPA"/>
<comment type="caution">
    <text evidence="3">The sequence shown here is derived from an EMBL/GenBank/DDBJ whole genome shotgun (WGS) entry which is preliminary data.</text>
</comment>
<dbReference type="Proteomes" id="UP000821853">
    <property type="component" value="Chromosome 5"/>
</dbReference>
<dbReference type="GO" id="GO:0008270">
    <property type="term" value="F:zinc ion binding"/>
    <property type="evidence" value="ECO:0007669"/>
    <property type="project" value="UniProtKB-KW"/>
</dbReference>
<keyword evidence="1" id="KW-0479">Metal-binding</keyword>
<keyword evidence="1" id="KW-0863">Zinc-finger</keyword>
<reference evidence="3 4" key="1">
    <citation type="journal article" date="2020" name="Cell">
        <title>Large-Scale Comparative Analyses of Tick Genomes Elucidate Their Genetic Diversity and Vector Capacities.</title>
        <authorList>
            <consortium name="Tick Genome and Microbiome Consortium (TIGMIC)"/>
            <person name="Jia N."/>
            <person name="Wang J."/>
            <person name="Shi W."/>
            <person name="Du L."/>
            <person name="Sun Y."/>
            <person name="Zhan W."/>
            <person name="Jiang J.F."/>
            <person name="Wang Q."/>
            <person name="Zhang B."/>
            <person name="Ji P."/>
            <person name="Bell-Sakyi L."/>
            <person name="Cui X.M."/>
            <person name="Yuan T.T."/>
            <person name="Jiang B.G."/>
            <person name="Yang W.F."/>
            <person name="Lam T.T."/>
            <person name="Chang Q.C."/>
            <person name="Ding S.J."/>
            <person name="Wang X.J."/>
            <person name="Zhu J.G."/>
            <person name="Ruan X.D."/>
            <person name="Zhao L."/>
            <person name="Wei J.T."/>
            <person name="Ye R.Z."/>
            <person name="Que T.C."/>
            <person name="Du C.H."/>
            <person name="Zhou Y.H."/>
            <person name="Cheng J.X."/>
            <person name="Dai P.F."/>
            <person name="Guo W.B."/>
            <person name="Han X.H."/>
            <person name="Huang E.J."/>
            <person name="Li L.F."/>
            <person name="Wei W."/>
            <person name="Gao Y.C."/>
            <person name="Liu J.Z."/>
            <person name="Shao H.Z."/>
            <person name="Wang X."/>
            <person name="Wang C.C."/>
            <person name="Yang T.C."/>
            <person name="Huo Q.B."/>
            <person name="Li W."/>
            <person name="Chen H.Y."/>
            <person name="Chen S.E."/>
            <person name="Zhou L.G."/>
            <person name="Ni X.B."/>
            <person name="Tian J.H."/>
            <person name="Sheng Y."/>
            <person name="Liu T."/>
            <person name="Pan Y.S."/>
            <person name="Xia L.Y."/>
            <person name="Li J."/>
            <person name="Zhao F."/>
            <person name="Cao W.C."/>
        </authorList>
    </citation>
    <scope>NUCLEOTIDE SEQUENCE [LARGE SCALE GENOMIC DNA]</scope>
    <source>
        <strain evidence="3">HaeL-2018</strain>
    </source>
</reference>
<proteinExistence type="predicted"/>
<dbReference type="PANTHER" id="PTHR46609">
    <property type="entry name" value="EXONUCLEASE, PHAGE-TYPE/RECB, C-TERMINAL DOMAIN-CONTAINING PROTEIN"/>
    <property type="match status" value="1"/>
</dbReference>
<dbReference type="CDD" id="cd22343">
    <property type="entry name" value="PDDEXK_lambda_exonuclease-like"/>
    <property type="match status" value="1"/>
</dbReference>
<dbReference type="OrthoDB" id="6480605at2759"/>
<dbReference type="SUPFAM" id="SSF52980">
    <property type="entry name" value="Restriction endonuclease-like"/>
    <property type="match status" value="1"/>
</dbReference>
<evidence type="ECO:0000259" key="2">
    <source>
        <dbReference type="PROSITE" id="PS50966"/>
    </source>
</evidence>
<dbReference type="EMBL" id="JABSTR010000007">
    <property type="protein sequence ID" value="KAH9374883.1"/>
    <property type="molecule type" value="Genomic_DNA"/>
</dbReference>
<dbReference type="PANTHER" id="PTHR46609:SF8">
    <property type="entry name" value="YQAJ VIRAL RECOMBINASE DOMAIN-CONTAINING PROTEIN"/>
    <property type="match status" value="1"/>
</dbReference>
<dbReference type="PROSITE" id="PS50966">
    <property type="entry name" value="ZF_SWIM"/>
    <property type="match status" value="1"/>
</dbReference>
<evidence type="ECO:0000313" key="3">
    <source>
        <dbReference type="EMBL" id="KAH9374883.1"/>
    </source>
</evidence>
<dbReference type="InterPro" id="IPR051703">
    <property type="entry name" value="NF-kappa-B_Signaling_Reg"/>
</dbReference>
<accession>A0A9J6GHZ5</accession>
<feature type="domain" description="SWIM-type" evidence="2">
    <location>
        <begin position="60"/>
        <end position="99"/>
    </location>
</feature>
<dbReference type="InterPro" id="IPR011604">
    <property type="entry name" value="PDDEXK-like_dom_sf"/>
</dbReference>
<dbReference type="Gene3D" id="3.90.320.10">
    <property type="match status" value="1"/>
</dbReference>
<keyword evidence="4" id="KW-1185">Reference proteome</keyword>
<protein>
    <recommendedName>
        <fullName evidence="2">SWIM-type domain-containing protein</fullName>
    </recommendedName>
</protein>
<dbReference type="AlphaFoldDB" id="A0A9J6GHZ5"/>
<dbReference type="InterPro" id="IPR011335">
    <property type="entry name" value="Restrct_endonuc-II-like"/>
</dbReference>
<gene>
    <name evidence="3" type="ORF">HPB48_015133</name>
</gene>
<dbReference type="GO" id="GO:0006281">
    <property type="term" value="P:DNA repair"/>
    <property type="evidence" value="ECO:0007669"/>
    <property type="project" value="UniProtKB-ARBA"/>
</dbReference>
<name>A0A9J6GHZ5_HAELO</name>
<dbReference type="InterPro" id="IPR007527">
    <property type="entry name" value="Znf_SWIM"/>
</dbReference>
<keyword evidence="1" id="KW-0862">Zinc</keyword>